<accession>B8FB42</accession>
<evidence type="ECO:0008006" key="3">
    <source>
        <dbReference type="Google" id="ProtNLM"/>
    </source>
</evidence>
<evidence type="ECO:0000313" key="1">
    <source>
        <dbReference type="EMBL" id="ACL04128.1"/>
    </source>
</evidence>
<name>B8FB42_DESAL</name>
<evidence type="ECO:0000313" key="2">
    <source>
        <dbReference type="Proteomes" id="UP000000739"/>
    </source>
</evidence>
<proteinExistence type="predicted"/>
<dbReference type="Proteomes" id="UP000000739">
    <property type="component" value="Chromosome"/>
</dbReference>
<dbReference type="RefSeq" id="WP_015947202.1">
    <property type="nucleotide sequence ID" value="NC_011768.1"/>
</dbReference>
<reference evidence="1 2" key="1">
    <citation type="journal article" date="2012" name="Environ. Microbiol.">
        <title>The genome sequence of Desulfatibacillum alkenivorans AK-01: a blueprint for anaerobic alkane oxidation.</title>
        <authorList>
            <person name="Callaghan A.V."/>
            <person name="Morris B.E."/>
            <person name="Pereira I.A."/>
            <person name="McInerney M.J."/>
            <person name="Austin R.N."/>
            <person name="Groves J.T."/>
            <person name="Kukor J.J."/>
            <person name="Suflita J.M."/>
            <person name="Young L.Y."/>
            <person name="Zylstra G.J."/>
            <person name="Wawrik B."/>
        </authorList>
    </citation>
    <scope>NUCLEOTIDE SEQUENCE [LARGE SCALE GENOMIC DNA]</scope>
    <source>
        <strain evidence="1 2">AK-01</strain>
    </source>
</reference>
<sequence length="97" mass="11332">MQLLWTENDYTSRLNHEDLLVRLWALKNLANLYPESCPQEVENLLDNPPDEMIPSLMNLLGSSKAVQYAPKIMDLIWTEYDLNQESGKKYKKCCLNK</sequence>
<dbReference type="KEGG" id="dal:Dalk_2435"/>
<protein>
    <recommendedName>
        <fullName evidence="3">PBS lyase HEAT domain protein repeat-containing protein</fullName>
    </recommendedName>
</protein>
<dbReference type="EMBL" id="CP001322">
    <property type="protein sequence ID" value="ACL04128.1"/>
    <property type="molecule type" value="Genomic_DNA"/>
</dbReference>
<dbReference type="AlphaFoldDB" id="B8FB42"/>
<organism evidence="1 2">
    <name type="scientific">Desulfatibacillum aliphaticivorans</name>
    <dbReference type="NCBI Taxonomy" id="218208"/>
    <lineage>
        <taxon>Bacteria</taxon>
        <taxon>Pseudomonadati</taxon>
        <taxon>Thermodesulfobacteriota</taxon>
        <taxon>Desulfobacteria</taxon>
        <taxon>Desulfobacterales</taxon>
        <taxon>Desulfatibacillaceae</taxon>
        <taxon>Desulfatibacillum</taxon>
    </lineage>
</organism>
<gene>
    <name evidence="1" type="ordered locus">Dalk_2435</name>
</gene>
<keyword evidence="2" id="KW-1185">Reference proteome</keyword>
<dbReference type="HOGENOM" id="CLU_2342141_0_0_7"/>